<dbReference type="CDD" id="cd04723">
    <property type="entry name" value="HisA_HisF"/>
    <property type="match status" value="1"/>
</dbReference>
<evidence type="ECO:0000313" key="6">
    <source>
        <dbReference type="EMBL" id="PTL37026.1"/>
    </source>
</evidence>
<dbReference type="InterPro" id="IPR044524">
    <property type="entry name" value="Isoase_HisA-like"/>
</dbReference>
<dbReference type="PANTHER" id="PTHR43090">
    <property type="entry name" value="1-(5-PHOSPHORIBOSYL)-5-[(5-PHOSPHORIBOSYLAMINO)METHYLIDENEAMINO] IMIDAZOLE-4-CARBOXAMIDE ISOMERASE"/>
    <property type="match status" value="1"/>
</dbReference>
<keyword evidence="7" id="KW-1185">Reference proteome</keyword>
<reference evidence="7" key="2">
    <citation type="journal article" date="2018" name="Environ. Microbiol.">
        <title>Bloom of a denitrifying methanotroph, 'Candidatus Methylomirabilis limnetica', in a deep stratified lake.</title>
        <authorList>
            <person name="Graf J.S."/>
            <person name="Mayr M.J."/>
            <person name="Marchant H.K."/>
            <person name="Tienken D."/>
            <person name="Hach P.F."/>
            <person name="Brand A."/>
            <person name="Schubert C.J."/>
            <person name="Kuypers M.M."/>
            <person name="Milucka J."/>
        </authorList>
    </citation>
    <scope>NUCLEOTIDE SEQUENCE [LARGE SCALE GENOMIC DNA]</scope>
    <source>
        <strain evidence="7">Zug</strain>
    </source>
</reference>
<dbReference type="InterPro" id="IPR013785">
    <property type="entry name" value="Aldolase_TIM"/>
</dbReference>
<evidence type="ECO:0000256" key="5">
    <source>
        <dbReference type="RuleBase" id="RU003657"/>
    </source>
</evidence>
<organism evidence="6 7">
    <name type="scientific">Candidatus Methylomirabilis limnetica</name>
    <dbReference type="NCBI Taxonomy" id="2033718"/>
    <lineage>
        <taxon>Bacteria</taxon>
        <taxon>Candidatus Methylomirabilota</taxon>
        <taxon>Candidatus Methylomirabilia</taxon>
        <taxon>Candidatus Methylomirabilales</taxon>
        <taxon>Candidatus Methylomirabilaceae</taxon>
        <taxon>Candidatus Methylomirabilis</taxon>
    </lineage>
</organism>
<dbReference type="PANTHER" id="PTHR43090:SF2">
    <property type="entry name" value="1-(5-PHOSPHORIBOSYL)-5-[(5-PHOSPHORIBOSYLAMINO)METHYLIDENEAMINO] IMIDAZOLE-4-CARBOXAMIDE ISOMERASE"/>
    <property type="match status" value="1"/>
</dbReference>
<dbReference type="Proteomes" id="UP000241436">
    <property type="component" value="Unassembled WGS sequence"/>
</dbReference>
<evidence type="ECO:0000313" key="7">
    <source>
        <dbReference type="Proteomes" id="UP000241436"/>
    </source>
</evidence>
<dbReference type="GO" id="GO:0000162">
    <property type="term" value="P:L-tryptophan biosynthetic process"/>
    <property type="evidence" value="ECO:0007669"/>
    <property type="project" value="TreeGrafter"/>
</dbReference>
<dbReference type="Pfam" id="PF00977">
    <property type="entry name" value="His_biosynth"/>
    <property type="match status" value="1"/>
</dbReference>
<reference evidence="6 7" key="1">
    <citation type="submission" date="2017-09" db="EMBL/GenBank/DDBJ databases">
        <title>Bloom of a denitrifying methanotroph, Candidatus Methylomirabilis limnetica, in a deep stratified lake.</title>
        <authorList>
            <person name="Graf J.S."/>
            <person name="Marchant H.K."/>
            <person name="Tienken D."/>
            <person name="Hach P.F."/>
            <person name="Brand A."/>
            <person name="Schubert C.J."/>
            <person name="Kuypers M.M."/>
            <person name="Milucka J."/>
        </authorList>
    </citation>
    <scope>NUCLEOTIDE SEQUENCE [LARGE SCALE GENOMIC DNA]</scope>
    <source>
        <strain evidence="6 7">Zug</strain>
    </source>
</reference>
<dbReference type="InterPro" id="IPR011060">
    <property type="entry name" value="RibuloseP-bd_barrel"/>
</dbReference>
<comment type="caution">
    <text evidence="6">The sequence shown here is derived from an EMBL/GenBank/DDBJ whole genome shotgun (WGS) entry which is preliminary data.</text>
</comment>
<dbReference type="RefSeq" id="WP_107561189.1">
    <property type="nucleotide sequence ID" value="NZ_NVQC01000009.1"/>
</dbReference>
<keyword evidence="2 5" id="KW-0028">Amino-acid biosynthesis</keyword>
<evidence type="ECO:0008006" key="8">
    <source>
        <dbReference type="Google" id="ProtNLM"/>
    </source>
</evidence>
<dbReference type="InterPro" id="IPR006062">
    <property type="entry name" value="His_biosynth"/>
</dbReference>
<accession>A0A2T4U100</accession>
<comment type="similarity">
    <text evidence="1 5">Belongs to the HisA/HisF family.</text>
</comment>
<dbReference type="GO" id="GO:0000105">
    <property type="term" value="P:L-histidine biosynthetic process"/>
    <property type="evidence" value="ECO:0007669"/>
    <property type="project" value="UniProtKB-KW"/>
</dbReference>
<dbReference type="SUPFAM" id="SSF51366">
    <property type="entry name" value="Ribulose-phoshate binding barrel"/>
    <property type="match status" value="1"/>
</dbReference>
<name>A0A2T4U100_9BACT</name>
<evidence type="ECO:0000256" key="3">
    <source>
        <dbReference type="ARBA" id="ARBA00023102"/>
    </source>
</evidence>
<dbReference type="OrthoDB" id="1796087at2"/>
<evidence type="ECO:0000256" key="1">
    <source>
        <dbReference type="ARBA" id="ARBA00009667"/>
    </source>
</evidence>
<evidence type="ECO:0000256" key="2">
    <source>
        <dbReference type="ARBA" id="ARBA00022605"/>
    </source>
</evidence>
<dbReference type="Gene3D" id="3.20.20.70">
    <property type="entry name" value="Aldolase class I"/>
    <property type="match status" value="1"/>
</dbReference>
<dbReference type="EMBL" id="NVQC01000009">
    <property type="protein sequence ID" value="PTL37026.1"/>
    <property type="molecule type" value="Genomic_DNA"/>
</dbReference>
<dbReference type="GO" id="GO:0005737">
    <property type="term" value="C:cytoplasm"/>
    <property type="evidence" value="ECO:0007669"/>
    <property type="project" value="TreeGrafter"/>
</dbReference>
<gene>
    <name evidence="6" type="ORF">CLG94_01815</name>
</gene>
<protein>
    <recommendedName>
        <fullName evidence="8">HisA/hisF family protein</fullName>
    </recommendedName>
</protein>
<proteinExistence type="inferred from homology"/>
<comment type="pathway">
    <text evidence="4">Amino-acid biosynthesis.</text>
</comment>
<evidence type="ECO:0000256" key="4">
    <source>
        <dbReference type="ARBA" id="ARBA00029440"/>
    </source>
</evidence>
<sequence length="247" mass="26150">MQIIPVIDVMRGVAVHARRGERMVYRPIQSVLLQGADPVALLRAYRETFESEAVYVADLDAIMGSGDNLTIIAEMAVSEPQLQIIVDAGIRSVEQAKSLLDAGASKVIVASESLASLDAAARLLAALGTGRALFSLDLKNRAVIWRNSSTETRDPYEVATALMSLGFREAIFLEMDRIGTGGGAGAELFGRVTTAAPGMRFIVGGGITSAAELVRLNRAGASGVLLATALHDGTITRQDLIRVQADD</sequence>
<keyword evidence="3 5" id="KW-0368">Histidine biosynthesis</keyword>
<dbReference type="GO" id="GO:0003949">
    <property type="term" value="F:1-(5-phosphoribosyl)-5-[(5-phosphoribosylamino)methylideneamino]imidazole-4-carboxamide isomerase activity"/>
    <property type="evidence" value="ECO:0007669"/>
    <property type="project" value="InterPro"/>
</dbReference>
<dbReference type="AlphaFoldDB" id="A0A2T4U100"/>